<evidence type="ECO:0000256" key="5">
    <source>
        <dbReference type="ARBA" id="ARBA00022679"/>
    </source>
</evidence>
<evidence type="ECO:0000256" key="3">
    <source>
        <dbReference type="ARBA" id="ARBA00022502"/>
    </source>
</evidence>
<keyword evidence="8 11" id="KW-1133">Transmembrane helix</keyword>
<evidence type="ECO:0000256" key="12">
    <source>
        <dbReference type="SAM" id="MobiDB-lite"/>
    </source>
</evidence>
<keyword evidence="7 11" id="KW-0256">Endoplasmic reticulum</keyword>
<dbReference type="EMBL" id="JBHFEH010000026">
    <property type="protein sequence ID" value="KAL2052611.1"/>
    <property type="molecule type" value="Genomic_DNA"/>
</dbReference>
<comment type="caution">
    <text evidence="11">Lacks conserved residue(s) required for the propagation of feature annotation.</text>
</comment>
<evidence type="ECO:0000256" key="1">
    <source>
        <dbReference type="ARBA" id="ARBA00004477"/>
    </source>
</evidence>
<evidence type="ECO:0000256" key="13">
    <source>
        <dbReference type="SAM" id="SignalP"/>
    </source>
</evidence>
<evidence type="ECO:0000313" key="15">
    <source>
        <dbReference type="Proteomes" id="UP001590951"/>
    </source>
</evidence>
<comment type="caution">
    <text evidence="14">The sequence shown here is derived from an EMBL/GenBank/DDBJ whole genome shotgun (WGS) entry which is preliminary data.</text>
</comment>
<name>A0ABR4B6D8_9LECA</name>
<sequence length="297" mass="33724">MWTRTYLLLLAVRIYFALAPSYIHPDENFQGPEVIAGNTFSFPHHLTWEFTSDKPVRSVFPLWPVYGLPMVVLHWIWSGIGTDEVSPQVVYYTLRVLMFTWSFVLEDWAIHDLVQSPRRRKLAVTLVASSYVTWTYQTHTFSNSVETLVVLWSLVMIQRILDNKQQDSLLSSAILGLLLTFGVFNRITFPAFILIPCLYLIPYFLRKPFALLALFSTMLLTILLAITIDTSFYQPSKPIFSTLFTKPTFTPLNSLLYNSQPSNLTTHGLHPPLPTSTSQPLPPSSAQPSTSSSFPSA</sequence>
<keyword evidence="6 11" id="KW-0812">Transmembrane</keyword>
<dbReference type="PANTHER" id="PTHR22760:SF3">
    <property type="entry name" value="GPI MANNOSYLTRANSFERASE 4"/>
    <property type="match status" value="1"/>
</dbReference>
<dbReference type="PANTHER" id="PTHR22760">
    <property type="entry name" value="GLYCOSYLTRANSFERASE"/>
    <property type="match status" value="1"/>
</dbReference>
<keyword evidence="15" id="KW-1185">Reference proteome</keyword>
<evidence type="ECO:0000256" key="9">
    <source>
        <dbReference type="ARBA" id="ARBA00023136"/>
    </source>
</evidence>
<keyword evidence="3" id="KW-0337">GPI-anchor biosynthesis</keyword>
<comment type="subcellular location">
    <subcellularLocation>
        <location evidence="1 11">Endoplasmic reticulum membrane</location>
        <topology evidence="1 11">Multi-pass membrane protein</topology>
    </subcellularLocation>
</comment>
<feature type="signal peptide" evidence="13">
    <location>
        <begin position="1"/>
        <end position="19"/>
    </location>
</feature>
<feature type="transmembrane region" description="Helical" evidence="11">
    <location>
        <begin position="208"/>
        <end position="228"/>
    </location>
</feature>
<comment type="pathway">
    <text evidence="2">Glycolipid biosynthesis; glycosylphosphatidylinositol-anchor biosynthesis.</text>
</comment>
<evidence type="ECO:0000256" key="4">
    <source>
        <dbReference type="ARBA" id="ARBA00022676"/>
    </source>
</evidence>
<feature type="transmembrane region" description="Helical" evidence="11">
    <location>
        <begin position="173"/>
        <end position="202"/>
    </location>
</feature>
<gene>
    <name evidence="14" type="ORF">ABVK25_007171</name>
</gene>
<evidence type="ECO:0000256" key="8">
    <source>
        <dbReference type="ARBA" id="ARBA00022989"/>
    </source>
</evidence>
<dbReference type="Pfam" id="PF03901">
    <property type="entry name" value="Glyco_transf_22"/>
    <property type="match status" value="1"/>
</dbReference>
<feature type="compositionally biased region" description="Low complexity" evidence="12">
    <location>
        <begin position="286"/>
        <end position="297"/>
    </location>
</feature>
<feature type="chain" id="PRO_5045202100" description="Mannosyltransferase" evidence="13">
    <location>
        <begin position="20"/>
        <end position="297"/>
    </location>
</feature>
<accession>A0ABR4B6D8</accession>
<evidence type="ECO:0000313" key="14">
    <source>
        <dbReference type="EMBL" id="KAL2052611.1"/>
    </source>
</evidence>
<evidence type="ECO:0000256" key="2">
    <source>
        <dbReference type="ARBA" id="ARBA00004687"/>
    </source>
</evidence>
<feature type="region of interest" description="Disordered" evidence="12">
    <location>
        <begin position="268"/>
        <end position="297"/>
    </location>
</feature>
<reference evidence="14 15" key="1">
    <citation type="submission" date="2024-09" db="EMBL/GenBank/DDBJ databases">
        <title>Rethinking Asexuality: The Enigmatic Case of Functional Sexual Genes in Lepraria (Stereocaulaceae).</title>
        <authorList>
            <person name="Doellman M."/>
            <person name="Sun Y."/>
            <person name="Barcenas-Pena A."/>
            <person name="Lumbsch H.T."/>
            <person name="Grewe F."/>
        </authorList>
    </citation>
    <scope>NUCLEOTIDE SEQUENCE [LARGE SCALE GENOMIC DNA]</scope>
    <source>
        <strain evidence="14 15">Grewe 0041</strain>
    </source>
</reference>
<keyword evidence="4 11" id="KW-0328">Glycosyltransferase</keyword>
<proteinExistence type="inferred from homology"/>
<dbReference type="InterPro" id="IPR005599">
    <property type="entry name" value="GPI_mannosylTrfase"/>
</dbReference>
<evidence type="ECO:0000256" key="6">
    <source>
        <dbReference type="ARBA" id="ARBA00022692"/>
    </source>
</evidence>
<evidence type="ECO:0000256" key="7">
    <source>
        <dbReference type="ARBA" id="ARBA00022824"/>
    </source>
</evidence>
<keyword evidence="9 11" id="KW-0472">Membrane</keyword>
<dbReference type="Proteomes" id="UP001590951">
    <property type="component" value="Unassembled WGS sequence"/>
</dbReference>
<keyword evidence="13" id="KW-0732">Signal</keyword>
<protein>
    <recommendedName>
        <fullName evidence="11">Mannosyltransferase</fullName>
        <ecNumber evidence="11">2.4.1.-</ecNumber>
    </recommendedName>
</protein>
<evidence type="ECO:0000256" key="10">
    <source>
        <dbReference type="ARBA" id="ARBA00038466"/>
    </source>
</evidence>
<organism evidence="14 15">
    <name type="scientific">Lepraria finkii</name>
    <dbReference type="NCBI Taxonomy" id="1340010"/>
    <lineage>
        <taxon>Eukaryota</taxon>
        <taxon>Fungi</taxon>
        <taxon>Dikarya</taxon>
        <taxon>Ascomycota</taxon>
        <taxon>Pezizomycotina</taxon>
        <taxon>Lecanoromycetes</taxon>
        <taxon>OSLEUM clade</taxon>
        <taxon>Lecanoromycetidae</taxon>
        <taxon>Lecanorales</taxon>
        <taxon>Lecanorineae</taxon>
        <taxon>Stereocaulaceae</taxon>
        <taxon>Lepraria</taxon>
    </lineage>
</organism>
<comment type="similarity">
    <text evidence="10">Belongs to the glycosyltransferase 22 family. PIGZ subfamily.</text>
</comment>
<dbReference type="EC" id="2.4.1.-" evidence="11"/>
<evidence type="ECO:0000256" key="11">
    <source>
        <dbReference type="RuleBase" id="RU363075"/>
    </source>
</evidence>
<keyword evidence="5" id="KW-0808">Transferase</keyword>